<protein>
    <submittedName>
        <fullName evidence="1">Uncharacterized protein</fullName>
    </submittedName>
</protein>
<dbReference type="EMBL" id="CAAALY010025397">
    <property type="protein sequence ID" value="VEL15665.1"/>
    <property type="molecule type" value="Genomic_DNA"/>
</dbReference>
<organism evidence="1 2">
    <name type="scientific">Protopolystoma xenopodis</name>
    <dbReference type="NCBI Taxonomy" id="117903"/>
    <lineage>
        <taxon>Eukaryota</taxon>
        <taxon>Metazoa</taxon>
        <taxon>Spiralia</taxon>
        <taxon>Lophotrochozoa</taxon>
        <taxon>Platyhelminthes</taxon>
        <taxon>Monogenea</taxon>
        <taxon>Polyopisthocotylea</taxon>
        <taxon>Polystomatidea</taxon>
        <taxon>Polystomatidae</taxon>
        <taxon>Protopolystoma</taxon>
    </lineage>
</organism>
<name>A0A448WMT7_9PLAT</name>
<accession>A0A448WMT7</accession>
<keyword evidence="2" id="KW-1185">Reference proteome</keyword>
<proteinExistence type="predicted"/>
<comment type="caution">
    <text evidence="1">The sequence shown here is derived from an EMBL/GenBank/DDBJ whole genome shotgun (WGS) entry which is preliminary data.</text>
</comment>
<evidence type="ECO:0000313" key="2">
    <source>
        <dbReference type="Proteomes" id="UP000784294"/>
    </source>
</evidence>
<sequence>MKACNYSLKTVVEFEHTMGHRLCLIFSCLSLYVWSESPCLLRLGNTHKSVSRSTSHRAQIPILQYCDRCERRLALVGVPKALEVTG</sequence>
<evidence type="ECO:0000313" key="1">
    <source>
        <dbReference type="EMBL" id="VEL15665.1"/>
    </source>
</evidence>
<gene>
    <name evidence="1" type="ORF">PXEA_LOCUS9105</name>
</gene>
<reference evidence="1" key="1">
    <citation type="submission" date="2018-11" db="EMBL/GenBank/DDBJ databases">
        <authorList>
            <consortium name="Pathogen Informatics"/>
        </authorList>
    </citation>
    <scope>NUCLEOTIDE SEQUENCE</scope>
</reference>
<dbReference type="AlphaFoldDB" id="A0A448WMT7"/>
<dbReference type="Proteomes" id="UP000784294">
    <property type="component" value="Unassembled WGS sequence"/>
</dbReference>